<dbReference type="PANTHER" id="PTHR43563:SF1">
    <property type="entry name" value="AMINE OXIDASE [FLAVIN-CONTAINING] B"/>
    <property type="match status" value="1"/>
</dbReference>
<dbReference type="SUPFAM" id="SSF51905">
    <property type="entry name" value="FAD/NAD(P)-binding domain"/>
    <property type="match status" value="1"/>
</dbReference>
<dbReference type="Pfam" id="PF01593">
    <property type="entry name" value="Amino_oxidase"/>
    <property type="match status" value="1"/>
</dbReference>
<reference evidence="3 4" key="1">
    <citation type="submission" date="2024-09" db="EMBL/GenBank/DDBJ databases">
        <authorList>
            <person name="Sun Q."/>
            <person name="Mori K."/>
        </authorList>
    </citation>
    <scope>NUCLEOTIDE SEQUENCE [LARGE SCALE GENOMIC DNA]</scope>
    <source>
        <strain evidence="3 4">CCM 7904</strain>
    </source>
</reference>
<dbReference type="Pfam" id="PF13450">
    <property type="entry name" value="NAD_binding_8"/>
    <property type="match status" value="1"/>
</dbReference>
<dbReference type="Proteomes" id="UP001589795">
    <property type="component" value="Unassembled WGS sequence"/>
</dbReference>
<gene>
    <name evidence="3" type="ORF">ACFFIZ_05370</name>
</gene>
<dbReference type="PANTHER" id="PTHR43563">
    <property type="entry name" value="AMINE OXIDASE"/>
    <property type="match status" value="1"/>
</dbReference>
<protein>
    <submittedName>
        <fullName evidence="3">Flavin monoamine oxidase family protein</fullName>
    </submittedName>
</protein>
<evidence type="ECO:0000256" key="1">
    <source>
        <dbReference type="ARBA" id="ARBA00005995"/>
    </source>
</evidence>
<feature type="domain" description="Amine oxidase" evidence="2">
    <location>
        <begin position="109"/>
        <end position="359"/>
    </location>
</feature>
<evidence type="ECO:0000259" key="2">
    <source>
        <dbReference type="Pfam" id="PF01593"/>
    </source>
</evidence>
<comment type="similarity">
    <text evidence="1">Belongs to the flavin monoamine oxidase family.</text>
</comment>
<evidence type="ECO:0000313" key="4">
    <source>
        <dbReference type="Proteomes" id="UP001589795"/>
    </source>
</evidence>
<dbReference type="InterPro" id="IPR050703">
    <property type="entry name" value="Flavin_MAO"/>
</dbReference>
<dbReference type="InterPro" id="IPR002937">
    <property type="entry name" value="Amino_oxidase"/>
</dbReference>
<organism evidence="3 4">
    <name type="scientific">Paracoccus rhizosphaerae</name>
    <dbReference type="NCBI Taxonomy" id="1133347"/>
    <lineage>
        <taxon>Bacteria</taxon>
        <taxon>Pseudomonadati</taxon>
        <taxon>Pseudomonadota</taxon>
        <taxon>Alphaproteobacteria</taxon>
        <taxon>Rhodobacterales</taxon>
        <taxon>Paracoccaceae</taxon>
        <taxon>Paracoccus</taxon>
    </lineage>
</organism>
<keyword evidence="4" id="KW-1185">Reference proteome</keyword>
<dbReference type="SUPFAM" id="SSF54373">
    <property type="entry name" value="FAD-linked reductases, C-terminal domain"/>
    <property type="match status" value="1"/>
</dbReference>
<dbReference type="Gene3D" id="3.50.50.60">
    <property type="entry name" value="FAD/NAD(P)-binding domain"/>
    <property type="match status" value="2"/>
</dbReference>
<proteinExistence type="inferred from homology"/>
<name>A0ABV6CGA8_9RHOB</name>
<dbReference type="InterPro" id="IPR036188">
    <property type="entry name" value="FAD/NAD-bd_sf"/>
</dbReference>
<dbReference type="EMBL" id="JBHLWQ010000054">
    <property type="protein sequence ID" value="MFC0199758.1"/>
    <property type="molecule type" value="Genomic_DNA"/>
</dbReference>
<evidence type="ECO:0000313" key="3">
    <source>
        <dbReference type="EMBL" id="MFC0199758.1"/>
    </source>
</evidence>
<comment type="caution">
    <text evidence="3">The sequence shown here is derived from an EMBL/GenBank/DDBJ whole genome shotgun (WGS) entry which is preliminary data.</text>
</comment>
<sequence>MKQTTVAIVGGGLAGLNAARLLQQAGLDFELFEARDRLGGRILTVDATGAPGPGGFDLGPSWFWPRMQPAIAALVEELRLQTFAQSSDGDVVFERMSREPAQRYSGTAQEPQSLRLVGGSAALVRALADTVPAERVHLSAPVKHLTLDSGRVYLVVSCADGSSDTVTAEHVLMAVPPRVALSVIGFTPQLPTATAVLWRNTPTWMAPHAKFFALYDRPFWRDAGYSGSVQSMVGPMPEIHDATTAYGQAALFGFLGVGAAERLRMGQEALGRACISQFARIFGAEAARPTAILYKDWADDPWTAAPEDLVSTGHASFTPEWVEGPWKERLLLAGSEVSRTEAGYLAGAVEASADAVAALLTRLED</sequence>
<accession>A0ABV6CGA8</accession>
<dbReference type="RefSeq" id="WP_265508275.1">
    <property type="nucleotide sequence ID" value="NZ_JAOTBE010000066.1"/>
</dbReference>